<feature type="domain" description="MHYT" evidence="3">
    <location>
        <begin position="9"/>
        <end position="199"/>
    </location>
</feature>
<reference evidence="4" key="2">
    <citation type="submission" date="2020-09" db="EMBL/GenBank/DDBJ databases">
        <authorList>
            <person name="Sun Q."/>
            <person name="Zhou Y."/>
        </authorList>
    </citation>
    <scope>NUCLEOTIDE SEQUENCE</scope>
    <source>
        <strain evidence="4">CGMCC 4.7299</strain>
    </source>
</reference>
<evidence type="ECO:0000259" key="3">
    <source>
        <dbReference type="PROSITE" id="PS50924"/>
    </source>
</evidence>
<feature type="transmembrane region" description="Helical" evidence="1">
    <location>
        <begin position="15"/>
        <end position="35"/>
    </location>
</feature>
<feature type="transmembrane region" description="Helical" evidence="1">
    <location>
        <begin position="211"/>
        <end position="236"/>
    </location>
</feature>
<keyword evidence="1" id="KW-0472">Membrane</keyword>
<feature type="transmembrane region" description="Helical" evidence="1">
    <location>
        <begin position="171"/>
        <end position="191"/>
    </location>
</feature>
<keyword evidence="1" id="KW-0812">Transmembrane</keyword>
<comment type="caution">
    <text evidence="4">The sequence shown here is derived from an EMBL/GenBank/DDBJ whole genome shotgun (WGS) entry which is preliminary data.</text>
</comment>
<dbReference type="EMBL" id="BMMX01000020">
    <property type="protein sequence ID" value="GGL02382.1"/>
    <property type="molecule type" value="Genomic_DNA"/>
</dbReference>
<dbReference type="PROSITE" id="PS50924">
    <property type="entry name" value="MHYT"/>
    <property type="match status" value="1"/>
</dbReference>
<dbReference type="GO" id="GO:0016020">
    <property type="term" value="C:membrane"/>
    <property type="evidence" value="ECO:0007669"/>
    <property type="project" value="UniProtKB-UniRule"/>
</dbReference>
<evidence type="ECO:0000256" key="2">
    <source>
        <dbReference type="SAM" id="MobiDB-lite"/>
    </source>
</evidence>
<keyword evidence="1" id="KW-1133">Transmembrane helix</keyword>
<evidence type="ECO:0000313" key="4">
    <source>
        <dbReference type="EMBL" id="GGL02382.1"/>
    </source>
</evidence>
<gene>
    <name evidence="4" type="ORF">GCM10012284_41140</name>
</gene>
<feature type="transmembrane region" description="Helical" evidence="1">
    <location>
        <begin position="112"/>
        <end position="130"/>
    </location>
</feature>
<proteinExistence type="predicted"/>
<reference evidence="4" key="1">
    <citation type="journal article" date="2014" name="Int. J. Syst. Evol. Microbiol.">
        <title>Complete genome sequence of Corynebacterium casei LMG S-19264T (=DSM 44701T), isolated from a smear-ripened cheese.</title>
        <authorList>
            <consortium name="US DOE Joint Genome Institute (JGI-PGF)"/>
            <person name="Walter F."/>
            <person name="Albersmeier A."/>
            <person name="Kalinowski J."/>
            <person name="Ruckert C."/>
        </authorList>
    </citation>
    <scope>NUCLEOTIDE SEQUENCE</scope>
    <source>
        <strain evidence="4">CGMCC 4.7299</strain>
    </source>
</reference>
<feature type="compositionally biased region" description="Pro residues" evidence="2">
    <location>
        <begin position="279"/>
        <end position="290"/>
    </location>
</feature>
<feature type="transmembrane region" description="Helical" evidence="1">
    <location>
        <begin position="142"/>
        <end position="164"/>
    </location>
</feature>
<feature type="transmembrane region" description="Helical" evidence="1">
    <location>
        <begin position="47"/>
        <end position="67"/>
    </location>
</feature>
<name>A0A8J3C345_9ACTN</name>
<dbReference type="Pfam" id="PF03707">
    <property type="entry name" value="MHYT"/>
    <property type="match status" value="2"/>
</dbReference>
<feature type="transmembrane region" description="Helical" evidence="1">
    <location>
        <begin position="79"/>
        <end position="100"/>
    </location>
</feature>
<feature type="region of interest" description="Disordered" evidence="2">
    <location>
        <begin position="273"/>
        <end position="302"/>
    </location>
</feature>
<dbReference type="PANTHER" id="PTHR35152">
    <property type="entry name" value="DOMAIN SIGNALLING PROTEIN, PUTATIVE (AFU_ORTHOLOGUE AFUA_5G11310)-RELATED"/>
    <property type="match status" value="1"/>
</dbReference>
<evidence type="ECO:0000313" key="5">
    <source>
        <dbReference type="Proteomes" id="UP000656042"/>
    </source>
</evidence>
<dbReference type="RefSeq" id="WP_189080888.1">
    <property type="nucleotide sequence ID" value="NZ_BMMX01000020.1"/>
</dbReference>
<keyword evidence="5" id="KW-1185">Reference proteome</keyword>
<dbReference type="Proteomes" id="UP000656042">
    <property type="component" value="Unassembled WGS sequence"/>
</dbReference>
<sequence length="302" mass="31247">MAEVHHFTYGAFNPVAATLVAFVGAYLGTLSAARARQARTRGRRTRWFVIAAFAIGGGIWLMHFAALLGFDLPGSPVRYGIGMTALGLALTVLSVGAGLMLHGHGRRGSGRLVMAGAITGLGLLAAHYAGMHAVHVAGVLHYRTVLVAVSGLGTVVAAVLALAWVTTARGWWRGIAAGAATAVVMCGAHYGNMAAIQVELAPPGPNGVDGLRPLLMIVPVILVTTVITIGVAFSALQAMTEEVFTDGAGVSRRGAHAGTSWSLRQTTIAMTLHQREPGPRPSPLPVPPRPASGHPERDSTAV</sequence>
<protein>
    <recommendedName>
        <fullName evidence="3">MHYT domain-containing protein</fullName>
    </recommendedName>
</protein>
<dbReference type="PANTHER" id="PTHR35152:SF1">
    <property type="entry name" value="DOMAIN SIGNALLING PROTEIN, PUTATIVE (AFU_ORTHOLOGUE AFUA_5G11310)-RELATED"/>
    <property type="match status" value="1"/>
</dbReference>
<evidence type="ECO:0000256" key="1">
    <source>
        <dbReference type="PROSITE-ProRule" id="PRU00244"/>
    </source>
</evidence>
<dbReference type="InterPro" id="IPR005330">
    <property type="entry name" value="MHYT_dom"/>
</dbReference>
<dbReference type="AlphaFoldDB" id="A0A8J3C345"/>
<organism evidence="4 5">
    <name type="scientific">Mangrovihabitans endophyticus</name>
    <dbReference type="NCBI Taxonomy" id="1751298"/>
    <lineage>
        <taxon>Bacteria</taxon>
        <taxon>Bacillati</taxon>
        <taxon>Actinomycetota</taxon>
        <taxon>Actinomycetes</taxon>
        <taxon>Micromonosporales</taxon>
        <taxon>Micromonosporaceae</taxon>
        <taxon>Mangrovihabitans</taxon>
    </lineage>
</organism>
<accession>A0A8J3C345</accession>